<proteinExistence type="predicted"/>
<accession>A0A4Z2IPK9</accession>
<organism evidence="2 3">
    <name type="scientific">Liparis tanakae</name>
    <name type="common">Tanaka's snailfish</name>
    <dbReference type="NCBI Taxonomy" id="230148"/>
    <lineage>
        <taxon>Eukaryota</taxon>
        <taxon>Metazoa</taxon>
        <taxon>Chordata</taxon>
        <taxon>Craniata</taxon>
        <taxon>Vertebrata</taxon>
        <taxon>Euteleostomi</taxon>
        <taxon>Actinopterygii</taxon>
        <taxon>Neopterygii</taxon>
        <taxon>Teleostei</taxon>
        <taxon>Neoteleostei</taxon>
        <taxon>Acanthomorphata</taxon>
        <taxon>Eupercaria</taxon>
        <taxon>Perciformes</taxon>
        <taxon>Cottioidei</taxon>
        <taxon>Cottales</taxon>
        <taxon>Liparidae</taxon>
        <taxon>Liparis</taxon>
    </lineage>
</organism>
<dbReference type="AlphaFoldDB" id="A0A4Z2IPK9"/>
<keyword evidence="3" id="KW-1185">Reference proteome</keyword>
<comment type="caution">
    <text evidence="2">The sequence shown here is derived from an EMBL/GenBank/DDBJ whole genome shotgun (WGS) entry which is preliminary data.</text>
</comment>
<gene>
    <name evidence="2" type="ORF">EYF80_010111</name>
</gene>
<name>A0A4Z2IPK9_9TELE</name>
<feature type="region of interest" description="Disordered" evidence="1">
    <location>
        <begin position="131"/>
        <end position="156"/>
    </location>
</feature>
<evidence type="ECO:0000313" key="3">
    <source>
        <dbReference type="Proteomes" id="UP000314294"/>
    </source>
</evidence>
<evidence type="ECO:0000256" key="1">
    <source>
        <dbReference type="SAM" id="MobiDB-lite"/>
    </source>
</evidence>
<sequence>MIVVGCAAPHLAVPSGNPRNVNSGGGPRPSECSYSCSYCLKRPRREGPTPRRLAGADRMHTKASLGLPRQLGLYQMLRSLSPANQQQHMISLFGWAAPPSSVMIQLAVALWQDARKYIDWMRYTGARSGTERAQRHANYSAPPRGFEGGQRKSHLK</sequence>
<reference evidence="2 3" key="1">
    <citation type="submission" date="2019-03" db="EMBL/GenBank/DDBJ databases">
        <title>First draft genome of Liparis tanakae, snailfish: a comprehensive survey of snailfish specific genes.</title>
        <authorList>
            <person name="Kim W."/>
            <person name="Song I."/>
            <person name="Jeong J.-H."/>
            <person name="Kim D."/>
            <person name="Kim S."/>
            <person name="Ryu S."/>
            <person name="Song J.Y."/>
            <person name="Lee S.K."/>
        </authorList>
    </citation>
    <scope>NUCLEOTIDE SEQUENCE [LARGE SCALE GENOMIC DNA]</scope>
    <source>
        <tissue evidence="2">Muscle</tissue>
    </source>
</reference>
<dbReference type="Proteomes" id="UP000314294">
    <property type="component" value="Unassembled WGS sequence"/>
</dbReference>
<protein>
    <submittedName>
        <fullName evidence="2">Uncharacterized protein</fullName>
    </submittedName>
</protein>
<evidence type="ECO:0000313" key="2">
    <source>
        <dbReference type="EMBL" id="TNN79737.1"/>
    </source>
</evidence>
<dbReference type="EMBL" id="SRLO01000062">
    <property type="protein sequence ID" value="TNN79737.1"/>
    <property type="molecule type" value="Genomic_DNA"/>
</dbReference>